<dbReference type="Proteomes" id="UP000050640">
    <property type="component" value="Unplaced"/>
</dbReference>
<dbReference type="InterPro" id="IPR019408">
    <property type="entry name" value="7TM_GPCR_serpentine_rcpt_Srab"/>
</dbReference>
<evidence type="ECO:0000256" key="3">
    <source>
        <dbReference type="ARBA" id="ARBA00022989"/>
    </source>
</evidence>
<keyword evidence="4" id="KW-0472">Membrane</keyword>
<evidence type="ECO:0000256" key="4">
    <source>
        <dbReference type="ARBA" id="ARBA00023136"/>
    </source>
</evidence>
<reference evidence="6" key="1">
    <citation type="submission" date="2017-02" db="UniProtKB">
        <authorList>
            <consortium name="WormBaseParasite"/>
        </authorList>
    </citation>
    <scope>IDENTIFICATION</scope>
</reference>
<keyword evidence="3" id="KW-1133">Transmembrane helix</keyword>
<accession>A0A0R3S7G7</accession>
<keyword evidence="5" id="KW-1185">Reference proteome</keyword>
<evidence type="ECO:0000313" key="6">
    <source>
        <dbReference type="WBParaSite" id="EEL_0001073901-mRNA-1"/>
    </source>
</evidence>
<dbReference type="AlphaFoldDB" id="A0A0R3S7G7"/>
<dbReference type="GO" id="GO:0016020">
    <property type="term" value="C:membrane"/>
    <property type="evidence" value="ECO:0007669"/>
    <property type="project" value="UniProtKB-SubCell"/>
</dbReference>
<protein>
    <submittedName>
        <fullName evidence="6">Secreted protein</fullName>
    </submittedName>
</protein>
<dbReference type="WBParaSite" id="EEL_0001073901-mRNA-1">
    <property type="protein sequence ID" value="EEL_0001073901-mRNA-1"/>
    <property type="gene ID" value="EEL_0001073901"/>
</dbReference>
<proteinExistence type="predicted"/>
<organism evidence="5 6">
    <name type="scientific">Elaeophora elaphi</name>
    <dbReference type="NCBI Taxonomy" id="1147741"/>
    <lineage>
        <taxon>Eukaryota</taxon>
        <taxon>Metazoa</taxon>
        <taxon>Ecdysozoa</taxon>
        <taxon>Nematoda</taxon>
        <taxon>Chromadorea</taxon>
        <taxon>Rhabditida</taxon>
        <taxon>Spirurina</taxon>
        <taxon>Spiruromorpha</taxon>
        <taxon>Filarioidea</taxon>
        <taxon>Onchocercidae</taxon>
        <taxon>Elaeophora</taxon>
    </lineage>
</organism>
<dbReference type="Pfam" id="PF10292">
    <property type="entry name" value="7TM_GPCR_Srab"/>
    <property type="match status" value="1"/>
</dbReference>
<evidence type="ECO:0000256" key="1">
    <source>
        <dbReference type="ARBA" id="ARBA00004141"/>
    </source>
</evidence>
<evidence type="ECO:0000256" key="2">
    <source>
        <dbReference type="ARBA" id="ARBA00022692"/>
    </source>
</evidence>
<keyword evidence="2" id="KW-0812">Transmembrane</keyword>
<evidence type="ECO:0000313" key="5">
    <source>
        <dbReference type="Proteomes" id="UP000050640"/>
    </source>
</evidence>
<name>A0A0R3S7G7_9BILA</name>
<sequence length="193" mass="22523">MNVSSMLICLGGTLMVAYEIHLSNRKPRRPCDLLISYTECFIIRSPLILGSLNMHTSVLTFFIERLFATINEGSRRLDERDQILDINLILQIEPLREAKEYLYYCYNDNRAVVFRRSGAYLLRHRTGVTSEVVHLKKKKFLNLLLKFYMTSCDILLIEAVCWDVLLIDAGFVREDYKAIVNIHRISQVEWLTS</sequence>
<comment type="subcellular location">
    <subcellularLocation>
        <location evidence="1">Membrane</location>
        <topology evidence="1">Multi-pass membrane protein</topology>
    </subcellularLocation>
</comment>